<keyword evidence="1" id="KW-0812">Transmembrane</keyword>
<feature type="transmembrane region" description="Helical" evidence="1">
    <location>
        <begin position="6"/>
        <end position="22"/>
    </location>
</feature>
<keyword evidence="1" id="KW-0472">Membrane</keyword>
<dbReference type="AlphaFoldDB" id="A0A2P2P7K3"/>
<evidence type="ECO:0000256" key="1">
    <source>
        <dbReference type="SAM" id="Phobius"/>
    </source>
</evidence>
<evidence type="ECO:0000313" key="2">
    <source>
        <dbReference type="EMBL" id="MBX50740.1"/>
    </source>
</evidence>
<sequence>MLLIVAGYAVVWPCYLMIFVLPDKSLPCILK</sequence>
<protein>
    <submittedName>
        <fullName evidence="2">Uncharacterized protein</fullName>
    </submittedName>
</protein>
<keyword evidence="1" id="KW-1133">Transmembrane helix</keyword>
<organism evidence="2">
    <name type="scientific">Rhizophora mucronata</name>
    <name type="common">Asiatic mangrove</name>
    <dbReference type="NCBI Taxonomy" id="61149"/>
    <lineage>
        <taxon>Eukaryota</taxon>
        <taxon>Viridiplantae</taxon>
        <taxon>Streptophyta</taxon>
        <taxon>Embryophyta</taxon>
        <taxon>Tracheophyta</taxon>
        <taxon>Spermatophyta</taxon>
        <taxon>Magnoliopsida</taxon>
        <taxon>eudicotyledons</taxon>
        <taxon>Gunneridae</taxon>
        <taxon>Pentapetalae</taxon>
        <taxon>rosids</taxon>
        <taxon>fabids</taxon>
        <taxon>Malpighiales</taxon>
        <taxon>Rhizophoraceae</taxon>
        <taxon>Rhizophora</taxon>
    </lineage>
</organism>
<proteinExistence type="predicted"/>
<reference evidence="2" key="1">
    <citation type="submission" date="2018-02" db="EMBL/GenBank/DDBJ databases">
        <title>Rhizophora mucronata_Transcriptome.</title>
        <authorList>
            <person name="Meera S.P."/>
            <person name="Sreeshan A."/>
            <person name="Augustine A."/>
        </authorList>
    </citation>
    <scope>NUCLEOTIDE SEQUENCE</scope>
    <source>
        <tissue evidence="2">Leaf</tissue>
    </source>
</reference>
<accession>A0A2P2P7K3</accession>
<dbReference type="EMBL" id="GGEC01070256">
    <property type="protein sequence ID" value="MBX50740.1"/>
    <property type="molecule type" value="Transcribed_RNA"/>
</dbReference>
<name>A0A2P2P7K3_RHIMU</name>